<comment type="caution">
    <text evidence="3">The sequence shown here is derived from an EMBL/GenBank/DDBJ whole genome shotgun (WGS) entry which is preliminary data.</text>
</comment>
<accession>A0A6N2AMX1</accession>
<reference evidence="3" key="1">
    <citation type="submission" date="2019-05" db="EMBL/GenBank/DDBJ databases">
        <title>The de novo reference genome and transcriptome assemblies of the wild tomato species Solanum chilense.</title>
        <authorList>
            <person name="Stam R."/>
            <person name="Nosenko T."/>
            <person name="Hoerger A.C."/>
            <person name="Stephan W."/>
            <person name="Seidel M.A."/>
            <person name="Kuhn J.M.M."/>
            <person name="Haberer G."/>
            <person name="Tellier A."/>
        </authorList>
    </citation>
    <scope>NUCLEOTIDE SEQUENCE</scope>
    <source>
        <tissue evidence="3">Mature leaves</tissue>
    </source>
</reference>
<evidence type="ECO:0008006" key="4">
    <source>
        <dbReference type="Google" id="ProtNLM"/>
    </source>
</evidence>
<feature type="chain" id="PRO_5026922837" description="Neprosin activation peptide domain-containing protein" evidence="2">
    <location>
        <begin position="26"/>
        <end position="77"/>
    </location>
</feature>
<evidence type="ECO:0000256" key="1">
    <source>
        <dbReference type="SAM" id="MobiDB-lite"/>
    </source>
</evidence>
<gene>
    <name evidence="3" type="ORF">EJD97_003146</name>
</gene>
<dbReference type="InterPro" id="IPR034430">
    <property type="entry name" value="PSY"/>
</dbReference>
<proteinExistence type="predicted"/>
<dbReference type="AlphaFoldDB" id="A0A6N2AMX1"/>
<evidence type="ECO:0000313" key="3">
    <source>
        <dbReference type="EMBL" id="TMW83048.1"/>
    </source>
</evidence>
<organism evidence="3">
    <name type="scientific">Solanum chilense</name>
    <name type="common">Tomato</name>
    <name type="synonym">Lycopersicon chilense</name>
    <dbReference type="NCBI Taxonomy" id="4083"/>
    <lineage>
        <taxon>Eukaryota</taxon>
        <taxon>Viridiplantae</taxon>
        <taxon>Streptophyta</taxon>
        <taxon>Embryophyta</taxon>
        <taxon>Tracheophyta</taxon>
        <taxon>Spermatophyta</taxon>
        <taxon>Magnoliopsida</taxon>
        <taxon>eudicotyledons</taxon>
        <taxon>Gunneridae</taxon>
        <taxon>Pentapetalae</taxon>
        <taxon>asterids</taxon>
        <taxon>lamiids</taxon>
        <taxon>Solanales</taxon>
        <taxon>Solanaceae</taxon>
        <taxon>Solanoideae</taxon>
        <taxon>Solaneae</taxon>
        <taxon>Solanum</taxon>
        <taxon>Solanum subgen. Lycopersicon</taxon>
    </lineage>
</organism>
<feature type="signal peptide" evidence="2">
    <location>
        <begin position="1"/>
        <end position="25"/>
    </location>
</feature>
<dbReference type="PANTHER" id="PTHR37177:SF4">
    <property type="entry name" value="PROTEIN PSY1"/>
    <property type="match status" value="1"/>
</dbReference>
<dbReference type="PANTHER" id="PTHR37177">
    <property type="entry name" value="PROTEIN PSY1"/>
    <property type="match status" value="1"/>
</dbReference>
<keyword evidence="2" id="KW-0732">Signal</keyword>
<evidence type="ECO:0000256" key="2">
    <source>
        <dbReference type="SAM" id="SignalP"/>
    </source>
</evidence>
<name>A0A6N2AMX1_SOLCI</name>
<dbReference type="EMBL" id="RXGB01014220">
    <property type="protein sequence ID" value="TMW83048.1"/>
    <property type="molecule type" value="Genomic_DNA"/>
</dbReference>
<feature type="region of interest" description="Disordered" evidence="1">
    <location>
        <begin position="54"/>
        <end position="77"/>
    </location>
</feature>
<protein>
    <recommendedName>
        <fullName evidence="4">Neprosin activation peptide domain-containing protein</fullName>
    </recommendedName>
</protein>
<sequence length="77" mass="8503">MAAGFGIRHYLCMMFLLSTIFCVSARNFISISDDEMAMLQVEVKRSLLSVQLDDYGSPSANRNHYPGKPSKSKGGRG</sequence>